<sequence length="253" mass="29497">MSNPNLRQFILDYVDRHYNTAPEYLWKRDPNYAVLRHQDNRKWYAIIMDIPRSSLGLQGEGRIDAINLKCPTEMVDDFLQQKGFLPAYHMNKANWITVLLDGSVDQETLLFLINSSFDITATRQTKQALQIDTQTEWIVPANPKYYDVEKELRENGIILWKQSNNVAVDDIVYIYVTAPTAAIRYQCLVLEANIPHRSKHKDLRVDRVMRIQCLKEFSPTQLSRDLLRQFGITAVRGPRRMPKALSDEIASWK</sequence>
<dbReference type="Proteomes" id="UP000245909">
    <property type="component" value="Unassembled WGS sequence"/>
</dbReference>
<dbReference type="AlphaFoldDB" id="A0A2U0TCL8"/>
<comment type="caution">
    <text evidence="1">The sequence shown here is derived from an EMBL/GenBank/DDBJ whole genome shotgun (WGS) entry which is preliminary data.</text>
</comment>
<dbReference type="PANTHER" id="PTHR35145">
    <property type="entry name" value="CYTOPLASMIC PROTEIN-RELATED"/>
    <property type="match status" value="1"/>
</dbReference>
<organism evidence="1 2">
    <name type="scientific">Alitibacter langaaensis DSM 22999</name>
    <dbReference type="NCBI Taxonomy" id="1122935"/>
    <lineage>
        <taxon>Bacteria</taxon>
        <taxon>Pseudomonadati</taxon>
        <taxon>Pseudomonadota</taxon>
        <taxon>Gammaproteobacteria</taxon>
        <taxon>Pasteurellales</taxon>
        <taxon>Pasteurellaceae</taxon>
        <taxon>Alitibacter</taxon>
    </lineage>
</organism>
<dbReference type="Gene3D" id="3.90.1150.30">
    <property type="match status" value="1"/>
</dbReference>
<evidence type="ECO:0000313" key="1">
    <source>
        <dbReference type="EMBL" id="PVX41328.1"/>
    </source>
</evidence>
<dbReference type="EMBL" id="QENU01000002">
    <property type="protein sequence ID" value="PVX41328.1"/>
    <property type="molecule type" value="Genomic_DNA"/>
</dbReference>
<dbReference type="InterPro" id="IPR038056">
    <property type="entry name" value="YjbR-like_sf"/>
</dbReference>
<dbReference type="RefSeq" id="WP_116631122.1">
    <property type="nucleotide sequence ID" value="NZ_QENU01000002.1"/>
</dbReference>
<proteinExistence type="predicted"/>
<dbReference type="PANTHER" id="PTHR35145:SF1">
    <property type="entry name" value="CYTOPLASMIC PROTEIN"/>
    <property type="match status" value="1"/>
</dbReference>
<name>A0A2U0TCL8_9PAST</name>
<keyword evidence="1" id="KW-0238">DNA-binding</keyword>
<dbReference type="GO" id="GO:0003677">
    <property type="term" value="F:DNA binding"/>
    <property type="evidence" value="ECO:0007669"/>
    <property type="project" value="UniProtKB-KW"/>
</dbReference>
<evidence type="ECO:0000313" key="2">
    <source>
        <dbReference type="Proteomes" id="UP000245909"/>
    </source>
</evidence>
<dbReference type="InterPro" id="IPR007351">
    <property type="entry name" value="YjbR"/>
</dbReference>
<gene>
    <name evidence="1" type="ORF">C8D76_10224</name>
</gene>
<keyword evidence="2" id="KW-1185">Reference proteome</keyword>
<dbReference type="OrthoDB" id="3194910at2"/>
<dbReference type="SUPFAM" id="SSF142906">
    <property type="entry name" value="YjbR-like"/>
    <property type="match status" value="1"/>
</dbReference>
<protein>
    <submittedName>
        <fullName evidence="1">Putative DNA-binding protein (MmcQ/YjbR family)</fullName>
    </submittedName>
</protein>
<accession>A0A2U0TCL8</accession>
<dbReference type="Pfam" id="PF04237">
    <property type="entry name" value="YjbR"/>
    <property type="match status" value="1"/>
</dbReference>
<reference evidence="1 2" key="1">
    <citation type="submission" date="2018-05" db="EMBL/GenBank/DDBJ databases">
        <title>Genomic Encyclopedia of Type Strains, Phase IV (KMG-IV): sequencing the most valuable type-strain genomes for metagenomic binning, comparative biology and taxonomic classification.</title>
        <authorList>
            <person name="Goeker M."/>
        </authorList>
    </citation>
    <scope>NUCLEOTIDE SEQUENCE [LARGE SCALE GENOMIC DNA]</scope>
    <source>
        <strain evidence="1 2">DSM 22999</strain>
    </source>
</reference>
<dbReference type="InterPro" id="IPR058532">
    <property type="entry name" value="YjbR/MT2646/Rv2570-like"/>
</dbReference>